<dbReference type="EMBL" id="CP016808">
    <property type="protein sequence ID" value="ANY65345.1"/>
    <property type="molecule type" value="Genomic_DNA"/>
</dbReference>
<dbReference type="AlphaFoldDB" id="A0A1B2DCC8"/>
<dbReference type="RefSeq" id="WP_172455359.1">
    <property type="nucleotide sequence ID" value="NZ_CP016808.1"/>
</dbReference>
<evidence type="ECO:0000313" key="1">
    <source>
        <dbReference type="EMBL" id="ANY65345.1"/>
    </source>
</evidence>
<name>A0A1B2DCC8_9BACL</name>
<organism evidence="1">
    <name type="scientific">Paenibacillus sp. BIHB 4019</name>
    <dbReference type="NCBI Taxonomy" id="1870819"/>
    <lineage>
        <taxon>Bacteria</taxon>
        <taxon>Bacillati</taxon>
        <taxon>Bacillota</taxon>
        <taxon>Bacilli</taxon>
        <taxon>Bacillales</taxon>
        <taxon>Paenibacillaceae</taxon>
        <taxon>Paenibacillus</taxon>
    </lineage>
</organism>
<sequence>MARILDKQAVQPRSRFNQSKSFIIPRSPKRVTLAKIRLKIPVNSQPNRVELVATVGVQGITGIAQILFRIFRDGKEIFNTKVGIESAASEQNYAVTFQSIDKNLSAGNHVYTVTAENQTANTRADVVGPISFSGLAIQTR</sequence>
<accession>A0A1B2DCC8</accession>
<proteinExistence type="predicted"/>
<protein>
    <submittedName>
        <fullName evidence="1">Exosporium protein C</fullName>
    </submittedName>
</protein>
<gene>
    <name evidence="1" type="ORF">BBD42_01780</name>
</gene>
<reference evidence="1" key="1">
    <citation type="submission" date="2016-08" db="EMBL/GenBank/DDBJ databases">
        <title>Complete Genome Seqeunce of Paenibacillus sp. BIHB 4019 from tea rhizoplane.</title>
        <authorList>
            <person name="Thakur R."/>
            <person name="Swarnkar M.K."/>
            <person name="Gulati A."/>
        </authorList>
    </citation>
    <scope>NUCLEOTIDE SEQUENCE [LARGE SCALE GENOMIC DNA]</scope>
    <source>
        <strain evidence="1">BIHB4019</strain>
    </source>
</reference>